<protein>
    <submittedName>
        <fullName evidence="7">Acyl-CoA dehydrogenase family protein</fullName>
        <ecNumber evidence="7">1.-.-.-</ecNumber>
    </submittedName>
</protein>
<name>A0ABU7S8W5_9ACTN</name>
<keyword evidence="7" id="KW-0560">Oxidoreductase</keyword>
<evidence type="ECO:0000256" key="3">
    <source>
        <dbReference type="ARBA" id="ARBA00022630"/>
    </source>
</evidence>
<dbReference type="GO" id="GO:0016491">
    <property type="term" value="F:oxidoreductase activity"/>
    <property type="evidence" value="ECO:0007669"/>
    <property type="project" value="UniProtKB-KW"/>
</dbReference>
<evidence type="ECO:0000313" key="7">
    <source>
        <dbReference type="EMBL" id="MEE6306378.1"/>
    </source>
</evidence>
<dbReference type="RefSeq" id="WP_331206726.1">
    <property type="nucleotide sequence ID" value="NZ_JAZGQL010000004.1"/>
</dbReference>
<feature type="domain" description="Acyl-CoA dehydrogenase/oxidase C-terminal" evidence="5">
    <location>
        <begin position="241"/>
        <end position="368"/>
    </location>
</feature>
<keyword evidence="3" id="KW-0285">Flavoprotein</keyword>
<dbReference type="InterPro" id="IPR009075">
    <property type="entry name" value="AcylCo_DH/oxidase_C"/>
</dbReference>
<dbReference type="Gene3D" id="2.40.110.10">
    <property type="entry name" value="Butyryl-CoA Dehydrogenase, subunit A, domain 2"/>
    <property type="match status" value="1"/>
</dbReference>
<dbReference type="InterPro" id="IPR013786">
    <property type="entry name" value="AcylCoA_DH/ox_N"/>
</dbReference>
<proteinExistence type="inferred from homology"/>
<dbReference type="InterPro" id="IPR046373">
    <property type="entry name" value="Acyl-CoA_Oxase/DH_mid-dom_sf"/>
</dbReference>
<dbReference type="InterPro" id="IPR037069">
    <property type="entry name" value="AcylCoA_DH/ox_N_sf"/>
</dbReference>
<dbReference type="PANTHER" id="PTHR43884:SF12">
    <property type="entry name" value="ISOVALERYL-COA DEHYDROGENASE, MITOCHONDRIAL-RELATED"/>
    <property type="match status" value="1"/>
</dbReference>
<evidence type="ECO:0000259" key="5">
    <source>
        <dbReference type="Pfam" id="PF00441"/>
    </source>
</evidence>
<keyword evidence="4" id="KW-0274">FAD</keyword>
<dbReference type="PIRSF" id="PIRSF016578">
    <property type="entry name" value="HsaA"/>
    <property type="match status" value="1"/>
</dbReference>
<dbReference type="Proteomes" id="UP001339911">
    <property type="component" value="Unassembled WGS sequence"/>
</dbReference>
<evidence type="ECO:0000256" key="2">
    <source>
        <dbReference type="ARBA" id="ARBA00009347"/>
    </source>
</evidence>
<comment type="cofactor">
    <cofactor evidence="1">
        <name>FAD</name>
        <dbReference type="ChEBI" id="CHEBI:57692"/>
    </cofactor>
</comment>
<evidence type="ECO:0000256" key="1">
    <source>
        <dbReference type="ARBA" id="ARBA00001974"/>
    </source>
</evidence>
<dbReference type="InterPro" id="IPR036250">
    <property type="entry name" value="AcylCo_DH-like_C"/>
</dbReference>
<dbReference type="EC" id="1.-.-.-" evidence="7"/>
<accession>A0ABU7S8W5</accession>
<gene>
    <name evidence="7" type="ORF">V1634_05965</name>
</gene>
<dbReference type="SUPFAM" id="SSF47203">
    <property type="entry name" value="Acyl-CoA dehydrogenase C-terminal domain-like"/>
    <property type="match status" value="1"/>
</dbReference>
<feature type="domain" description="Acyl-CoA dehydrogenase/oxidase N-terminal" evidence="6">
    <location>
        <begin position="22"/>
        <end position="115"/>
    </location>
</feature>
<dbReference type="SUPFAM" id="SSF56645">
    <property type="entry name" value="Acyl-CoA dehydrogenase NM domain-like"/>
    <property type="match status" value="1"/>
</dbReference>
<keyword evidence="8" id="KW-1185">Reference proteome</keyword>
<reference evidence="7 8" key="1">
    <citation type="submission" date="2024-01" db="EMBL/GenBank/DDBJ databases">
        <title>Genome insights into Plantactinospora veratri sp. nov.</title>
        <authorList>
            <person name="Wang L."/>
        </authorList>
    </citation>
    <scope>NUCLEOTIDE SEQUENCE [LARGE SCALE GENOMIC DNA]</scope>
    <source>
        <strain evidence="7 8">NEAU-FHS4</strain>
    </source>
</reference>
<dbReference type="EMBL" id="JAZGQL010000004">
    <property type="protein sequence ID" value="MEE6306378.1"/>
    <property type="molecule type" value="Genomic_DNA"/>
</dbReference>
<dbReference type="InterPro" id="IPR009100">
    <property type="entry name" value="AcylCoA_DH/oxidase_NM_dom_sf"/>
</dbReference>
<comment type="similarity">
    <text evidence="2">Belongs to the acyl-CoA dehydrogenase family.</text>
</comment>
<dbReference type="Pfam" id="PF00441">
    <property type="entry name" value="Acyl-CoA_dh_1"/>
    <property type="match status" value="1"/>
</dbReference>
<dbReference type="Gene3D" id="1.20.140.10">
    <property type="entry name" value="Butyryl-CoA Dehydrogenase, subunit A, domain 3"/>
    <property type="match status" value="1"/>
</dbReference>
<dbReference type="PANTHER" id="PTHR43884">
    <property type="entry name" value="ACYL-COA DEHYDROGENASE"/>
    <property type="match status" value="1"/>
</dbReference>
<sequence length="395" mass="42104">MTRPALPPAKRAELLDAVLPVLRQHAREIDLTAAFPTDNLTALRRSGLLGLLVPQRYGGLGGDLADLVEIAGDLAAECLSTAMIWAMHCQQVDVLLHYASAPLRDRLLPRVAAGDVYLASVTTEAGKGGHLLSAEAAITRQDDDLHIDRMAPVVTGGEHADGFLITMRTSPDATAHEVSLVYADRDQLTLAGRGNWDPLGMRGTQSLGFSITGRVGADQLLGEPGGFRAITIESMVPAGHLGWAACWLGGARAAYAGLLRMLRSSDRPSSIDLGSPLVAERLARIRIDLEAVSAYLHAALGEVATARRAGESLSGTATQLHLNSLKVLAAELTFQAADRMVQVGGLGLAYRRDSPLPLERIFRDLRSASLNYANDRLLVTNGALCMMDTGVTLLR</sequence>
<evidence type="ECO:0000259" key="6">
    <source>
        <dbReference type="Pfam" id="PF02771"/>
    </source>
</evidence>
<organism evidence="7 8">
    <name type="scientific">Plantactinospora veratri</name>
    <dbReference type="NCBI Taxonomy" id="1436122"/>
    <lineage>
        <taxon>Bacteria</taxon>
        <taxon>Bacillati</taxon>
        <taxon>Actinomycetota</taxon>
        <taxon>Actinomycetes</taxon>
        <taxon>Micromonosporales</taxon>
        <taxon>Micromonosporaceae</taxon>
        <taxon>Plantactinospora</taxon>
    </lineage>
</organism>
<evidence type="ECO:0000313" key="8">
    <source>
        <dbReference type="Proteomes" id="UP001339911"/>
    </source>
</evidence>
<evidence type="ECO:0000256" key="4">
    <source>
        <dbReference type="ARBA" id="ARBA00022827"/>
    </source>
</evidence>
<dbReference type="Gene3D" id="1.10.540.10">
    <property type="entry name" value="Acyl-CoA dehydrogenase/oxidase, N-terminal domain"/>
    <property type="match status" value="1"/>
</dbReference>
<dbReference type="Pfam" id="PF02771">
    <property type="entry name" value="Acyl-CoA_dh_N"/>
    <property type="match status" value="1"/>
</dbReference>
<comment type="caution">
    <text evidence="7">The sequence shown here is derived from an EMBL/GenBank/DDBJ whole genome shotgun (WGS) entry which is preliminary data.</text>
</comment>